<evidence type="ECO:0000313" key="2">
    <source>
        <dbReference type="Proteomes" id="UP001362999"/>
    </source>
</evidence>
<protein>
    <submittedName>
        <fullName evidence="1">Uncharacterized protein</fullName>
    </submittedName>
</protein>
<feature type="non-terminal residue" evidence="1">
    <location>
        <position position="318"/>
    </location>
</feature>
<reference evidence="1 2" key="1">
    <citation type="journal article" date="2024" name="J Genomics">
        <title>Draft genome sequencing and assembly of Favolaschia claudopus CIRM-BRFM 2984 isolated from oak limbs.</title>
        <authorList>
            <person name="Navarro D."/>
            <person name="Drula E."/>
            <person name="Chaduli D."/>
            <person name="Cazenave R."/>
            <person name="Ahrendt S."/>
            <person name="Wang J."/>
            <person name="Lipzen A."/>
            <person name="Daum C."/>
            <person name="Barry K."/>
            <person name="Grigoriev I.V."/>
            <person name="Favel A."/>
            <person name="Rosso M.N."/>
            <person name="Martin F."/>
        </authorList>
    </citation>
    <scope>NUCLEOTIDE SEQUENCE [LARGE SCALE GENOMIC DNA]</scope>
    <source>
        <strain evidence="1 2">CIRM-BRFM 2984</strain>
    </source>
</reference>
<evidence type="ECO:0000313" key="1">
    <source>
        <dbReference type="EMBL" id="KAK6971387.1"/>
    </source>
</evidence>
<keyword evidence="2" id="KW-1185">Reference proteome</keyword>
<comment type="caution">
    <text evidence="1">The sequence shown here is derived from an EMBL/GenBank/DDBJ whole genome shotgun (WGS) entry which is preliminary data.</text>
</comment>
<dbReference type="EMBL" id="JAWWNJ010000213">
    <property type="protein sequence ID" value="KAK6971387.1"/>
    <property type="molecule type" value="Genomic_DNA"/>
</dbReference>
<organism evidence="1 2">
    <name type="scientific">Favolaschia claudopus</name>
    <dbReference type="NCBI Taxonomy" id="2862362"/>
    <lineage>
        <taxon>Eukaryota</taxon>
        <taxon>Fungi</taxon>
        <taxon>Dikarya</taxon>
        <taxon>Basidiomycota</taxon>
        <taxon>Agaricomycotina</taxon>
        <taxon>Agaricomycetes</taxon>
        <taxon>Agaricomycetidae</taxon>
        <taxon>Agaricales</taxon>
        <taxon>Marasmiineae</taxon>
        <taxon>Mycenaceae</taxon>
        <taxon>Favolaschia</taxon>
    </lineage>
</organism>
<feature type="non-terminal residue" evidence="1">
    <location>
        <position position="1"/>
    </location>
</feature>
<proteinExistence type="predicted"/>
<gene>
    <name evidence="1" type="ORF">R3P38DRAFT_2425775</name>
</gene>
<accession>A0AAV9Z456</accession>
<sequence length="318" mass="35643">HPPPSEAQDRASNDSAISYVAEASGVAPGPRPGLLNNESISQALLYNREFGRIFLSYGQIIDVYDESLSASVVRYHPTYDPFKDDDHLLPFGAVGGVLPGRTAEESIAFRDVIIRLTTAHRRWFWEDLAEGVAKITSIKISNDDLVGYGDPDGTNLVTYSLNQLHLEIFAQAALAVHQVLEGLYEFLDKKHSSRFPLDPSWKILRAMEEGYSRSTILMACTTMQLRLERAMKRIGIYVNSVKRVLGQESLDTLSSVESTRSSVRATYDQNYAGKEIAKLLIRPDYAERADDHSVARDAVVYAAKLDATEYRTDYYKPR</sequence>
<name>A0AAV9Z456_9AGAR</name>
<dbReference type="AlphaFoldDB" id="A0AAV9Z456"/>
<dbReference type="Proteomes" id="UP001362999">
    <property type="component" value="Unassembled WGS sequence"/>
</dbReference>